<keyword evidence="2" id="KW-1185">Reference proteome</keyword>
<sequence length="1148" mass="131101">MESSWYSRILARHPFIIVLCFLILSLAFLIIPTVFIQKLPDFSDPQLGFEARGTSLSQRLITWKNLVESSRPRGILIDNPLEYYHYLREISERSRIISEIEDGYPPSRTRRPKKNRKKKKFNTKTDDDNEMTNRNNRTRELSSTFSRPRRDISYLQKNQHDYESNPLDQEYSSRSEFFCNNPTSQYARVVVSSETIGKKLWSIEGIAALCNLDSLLRSGSRFTGLCQRQLTHGNRCCRTWSLANYIVFLANRTSCLDITESEIFKVKETLLRCSYYYQNRDLTPDCSEDPKCQRKVPVPCYSSDAAYYILHYLLDTSSLKESSKYRSQFRDSPKLEISLMILPIAASSASLKYYNEIIVSNLSHSGFHVSAMEFGLKYLLFDRSLISDSVLLLIGSGFVSICILLYTGSILIMSSTILAIILSLGISYVVYTHVLQISHFPFMNLLTIVVAVGIGSDDAFIFCKIWEDNKRFKSLNARSDLVRLVHETLKHAVPAIFVTTLTTSVAFFASIVSHVTAINCFSLFSGMTVIANFFLMITWFPACVVAADKFGRSEVCSRATILQRISVFLRPQVDETIQWFTKALIKTAVSMRWMWSSLLLAIGIGSCLVVFYYPGIQLPDSPNFQLFDISHPFEQYDMVYKIRFGFERQEMNMTYNALPLRFVWGIMPTDNGNHLDPDSLGSLDFDPTFNATTRSSQIWLQDFCRNLTMQPFYRKISGLITPNCFVESLQQWMNRPCKDKNNPIIDYTPCCNSSIFPYEPSVLKQCSAEAIAELHRLPTDLWDSKSAAGLKFRQNSHGYSKEKYNVSDSRKFIPEIQVVVVEYYSVYNFSLAYTHMDKFYTEVESWMQNQLLSAPPGMKNGWFVSQLEFYELQRTLYDGTLWGIVLSMSLALFVLILITCNLFVSFFAILSIAFAITATVAILVLMGWKLNVLESVVVSTAIGLATDFSLHYSASYRASIAEYRIDRTMTTLKQMGGPTLMAGLTTGAAGALMFPSQVLAYIQIGTFLVIIMAVSWIYATFFLCPLLAIAGPSARPVQKQFSKDWKSSPRFRKRVLKSERNSRTITHTSEEPIFRLTSLLQSLDYGENPEAQGKSLNFLDTQDNRTKSTDLLEINDIDARIVGSAEILRNDGQYLEKRLDLWRREMMD</sequence>
<protein>
    <submittedName>
        <fullName evidence="1">Uncharacterized protein</fullName>
    </submittedName>
</protein>
<reference evidence="1" key="1">
    <citation type="submission" date="2023-04" db="EMBL/GenBank/DDBJ databases">
        <title>A chromosome-level genome assembly of the parasitoid wasp Eretmocerus hayati.</title>
        <authorList>
            <person name="Zhong Y."/>
            <person name="Liu S."/>
            <person name="Liu Y."/>
        </authorList>
    </citation>
    <scope>NUCLEOTIDE SEQUENCE</scope>
    <source>
        <strain evidence="1">ZJU_SS_LIU_2023</strain>
    </source>
</reference>
<comment type="caution">
    <text evidence="1">The sequence shown here is derived from an EMBL/GenBank/DDBJ whole genome shotgun (WGS) entry which is preliminary data.</text>
</comment>
<organism evidence="1 2">
    <name type="scientific">Eretmocerus hayati</name>
    <dbReference type="NCBI Taxonomy" id="131215"/>
    <lineage>
        <taxon>Eukaryota</taxon>
        <taxon>Metazoa</taxon>
        <taxon>Ecdysozoa</taxon>
        <taxon>Arthropoda</taxon>
        <taxon>Hexapoda</taxon>
        <taxon>Insecta</taxon>
        <taxon>Pterygota</taxon>
        <taxon>Neoptera</taxon>
        <taxon>Endopterygota</taxon>
        <taxon>Hymenoptera</taxon>
        <taxon>Apocrita</taxon>
        <taxon>Proctotrupomorpha</taxon>
        <taxon>Chalcidoidea</taxon>
        <taxon>Aphelinidae</taxon>
        <taxon>Aphelininae</taxon>
        <taxon>Eretmocerus</taxon>
    </lineage>
</organism>
<evidence type="ECO:0000313" key="1">
    <source>
        <dbReference type="EMBL" id="KAJ8680147.1"/>
    </source>
</evidence>
<dbReference type="EMBL" id="CM056742">
    <property type="protein sequence ID" value="KAJ8680147.1"/>
    <property type="molecule type" value="Genomic_DNA"/>
</dbReference>
<gene>
    <name evidence="1" type="ORF">QAD02_015934</name>
</gene>
<accession>A0ACC2P9N9</accession>
<evidence type="ECO:0000313" key="2">
    <source>
        <dbReference type="Proteomes" id="UP001239111"/>
    </source>
</evidence>
<dbReference type="Proteomes" id="UP001239111">
    <property type="component" value="Chromosome 2"/>
</dbReference>
<proteinExistence type="predicted"/>
<name>A0ACC2P9N9_9HYME</name>